<dbReference type="OrthoDB" id="9807827at2"/>
<dbReference type="InterPro" id="IPR003593">
    <property type="entry name" value="AAA+_ATPase"/>
</dbReference>
<dbReference type="PROSITE" id="PS00675">
    <property type="entry name" value="SIGMA54_INTERACT_1"/>
    <property type="match status" value="1"/>
</dbReference>
<keyword evidence="2" id="KW-0067">ATP-binding</keyword>
<dbReference type="Pfam" id="PF25601">
    <property type="entry name" value="AAA_lid_14"/>
    <property type="match status" value="1"/>
</dbReference>
<gene>
    <name evidence="9" type="ORF">ElP_17660</name>
</gene>
<dbReference type="GO" id="GO:0005524">
    <property type="term" value="F:ATP binding"/>
    <property type="evidence" value="ECO:0007669"/>
    <property type="project" value="UniProtKB-KW"/>
</dbReference>
<dbReference type="SMART" id="SM00382">
    <property type="entry name" value="AAA"/>
    <property type="match status" value="1"/>
</dbReference>
<keyword evidence="10" id="KW-1185">Reference proteome</keyword>
<dbReference type="InterPro" id="IPR058031">
    <property type="entry name" value="AAA_lid_NorR"/>
</dbReference>
<evidence type="ECO:0000256" key="1">
    <source>
        <dbReference type="ARBA" id="ARBA00022741"/>
    </source>
</evidence>
<dbReference type="Pfam" id="PF02954">
    <property type="entry name" value="HTH_8"/>
    <property type="match status" value="1"/>
</dbReference>
<dbReference type="EMBL" id="CP036426">
    <property type="protein sequence ID" value="QDV33886.1"/>
    <property type="molecule type" value="Genomic_DNA"/>
</dbReference>
<accession>A0A518GZ48</accession>
<dbReference type="Gene3D" id="1.10.8.60">
    <property type="match status" value="1"/>
</dbReference>
<dbReference type="InterPro" id="IPR002197">
    <property type="entry name" value="HTH_Fis"/>
</dbReference>
<dbReference type="InterPro" id="IPR025944">
    <property type="entry name" value="Sigma_54_int_dom_CS"/>
</dbReference>
<dbReference type="InterPro" id="IPR011006">
    <property type="entry name" value="CheY-like_superfamily"/>
</dbReference>
<dbReference type="InterPro" id="IPR027417">
    <property type="entry name" value="P-loop_NTPase"/>
</dbReference>
<evidence type="ECO:0000259" key="8">
    <source>
        <dbReference type="PROSITE" id="PS50110"/>
    </source>
</evidence>
<evidence type="ECO:0000256" key="5">
    <source>
        <dbReference type="ARBA" id="ARBA00023163"/>
    </source>
</evidence>
<evidence type="ECO:0000313" key="10">
    <source>
        <dbReference type="Proteomes" id="UP000317835"/>
    </source>
</evidence>
<dbReference type="Proteomes" id="UP000317835">
    <property type="component" value="Chromosome"/>
</dbReference>
<keyword evidence="6" id="KW-0597">Phosphoprotein</keyword>
<dbReference type="PANTHER" id="PTHR32071:SF57">
    <property type="entry name" value="C4-DICARBOXYLATE TRANSPORT TRANSCRIPTIONAL REGULATORY PROTEIN DCTD"/>
    <property type="match status" value="1"/>
</dbReference>
<feature type="domain" description="Response regulatory" evidence="8">
    <location>
        <begin position="6"/>
        <end position="120"/>
    </location>
</feature>
<sequence>MDPQIRVLVVDDDEPHAQAVAESLGRVGYDCTVAVGGREALRLIEEHDFDIVITDLVMEPVGGLEVLQKAKRELPDAEVVILTGHSTVQTAVRAMQGGAATYLTKPLDINELRLVADKASQSRRLARENIELHRQLQERFGFEGVVGNSPQMKAIIDKLRQVSPTPATVLILGESGTGKELVAKAIHNNSPRKSKPFVALNCAALSDTILESELFGHIKGAFTGADRERKGLIEHSNGGTLFLDEIGDLPPQTQVKLLRVIESGEILRMGSNEPIHVNVRLVTATNRDLPEMIKEGKFRTDLYHRIKVISIKLPPLRDRREDIPLLIDYFVREFAGRYGRPIPGISADLRKALMAYSWPGNVRQLRNVVESLLVIDTDGELGLDDLTDEELLATVGTAPQSSGTSQLVGQPMEAIEAHYIAETLRLTGGNREEAARLLGIGERTLYRKLKEYNIT</sequence>
<evidence type="ECO:0000256" key="2">
    <source>
        <dbReference type="ARBA" id="ARBA00022840"/>
    </source>
</evidence>
<dbReference type="GO" id="GO:0043565">
    <property type="term" value="F:sequence-specific DNA binding"/>
    <property type="evidence" value="ECO:0007669"/>
    <property type="project" value="InterPro"/>
</dbReference>
<dbReference type="PANTHER" id="PTHR32071">
    <property type="entry name" value="TRANSCRIPTIONAL REGULATORY PROTEIN"/>
    <property type="match status" value="1"/>
</dbReference>
<dbReference type="InterPro" id="IPR001789">
    <property type="entry name" value="Sig_transdc_resp-reg_receiver"/>
</dbReference>
<dbReference type="GO" id="GO:0006355">
    <property type="term" value="P:regulation of DNA-templated transcription"/>
    <property type="evidence" value="ECO:0007669"/>
    <property type="project" value="InterPro"/>
</dbReference>
<evidence type="ECO:0000256" key="4">
    <source>
        <dbReference type="ARBA" id="ARBA00023125"/>
    </source>
</evidence>
<dbReference type="Pfam" id="PF00072">
    <property type="entry name" value="Response_reg"/>
    <property type="match status" value="1"/>
</dbReference>
<keyword evidence="3" id="KW-0805">Transcription regulation</keyword>
<protein>
    <submittedName>
        <fullName evidence="9">DNA-binding transcriptional response regulator</fullName>
    </submittedName>
</protein>
<proteinExistence type="predicted"/>
<dbReference type="PROSITE" id="PS50045">
    <property type="entry name" value="SIGMA54_INTERACT_4"/>
    <property type="match status" value="1"/>
</dbReference>
<keyword evidence="1" id="KW-0547">Nucleotide-binding</keyword>
<dbReference type="InterPro" id="IPR009057">
    <property type="entry name" value="Homeodomain-like_sf"/>
</dbReference>
<name>A0A518GZ48_9BACT</name>
<dbReference type="PROSITE" id="PS50110">
    <property type="entry name" value="RESPONSE_REGULATORY"/>
    <property type="match status" value="1"/>
</dbReference>
<dbReference type="Gene3D" id="1.10.10.60">
    <property type="entry name" value="Homeodomain-like"/>
    <property type="match status" value="1"/>
</dbReference>
<dbReference type="Gene3D" id="3.40.50.300">
    <property type="entry name" value="P-loop containing nucleotide triphosphate hydrolases"/>
    <property type="match status" value="1"/>
</dbReference>
<feature type="modified residue" description="4-aspartylphosphate" evidence="6">
    <location>
        <position position="55"/>
    </location>
</feature>
<dbReference type="Pfam" id="PF00158">
    <property type="entry name" value="Sigma54_activat"/>
    <property type="match status" value="1"/>
</dbReference>
<dbReference type="CDD" id="cd00009">
    <property type="entry name" value="AAA"/>
    <property type="match status" value="1"/>
</dbReference>
<dbReference type="SMART" id="SM00448">
    <property type="entry name" value="REC"/>
    <property type="match status" value="1"/>
</dbReference>
<dbReference type="RefSeq" id="WP_145268351.1">
    <property type="nucleotide sequence ID" value="NZ_CP036426.1"/>
</dbReference>
<reference evidence="9 10" key="1">
    <citation type="submission" date="2019-02" db="EMBL/GenBank/DDBJ databases">
        <title>Deep-cultivation of Planctomycetes and their phenomic and genomic characterization uncovers novel biology.</title>
        <authorList>
            <person name="Wiegand S."/>
            <person name="Jogler M."/>
            <person name="Boedeker C."/>
            <person name="Pinto D."/>
            <person name="Vollmers J."/>
            <person name="Rivas-Marin E."/>
            <person name="Kohn T."/>
            <person name="Peeters S.H."/>
            <person name="Heuer A."/>
            <person name="Rast P."/>
            <person name="Oberbeckmann S."/>
            <person name="Bunk B."/>
            <person name="Jeske O."/>
            <person name="Meyerdierks A."/>
            <person name="Storesund J.E."/>
            <person name="Kallscheuer N."/>
            <person name="Luecker S."/>
            <person name="Lage O.M."/>
            <person name="Pohl T."/>
            <person name="Merkel B.J."/>
            <person name="Hornburger P."/>
            <person name="Mueller R.-W."/>
            <person name="Bruemmer F."/>
            <person name="Labrenz M."/>
            <person name="Spormann A.M."/>
            <person name="Op den Camp H."/>
            <person name="Overmann J."/>
            <person name="Amann R."/>
            <person name="Jetten M.S.M."/>
            <person name="Mascher T."/>
            <person name="Medema M.H."/>
            <person name="Devos D.P."/>
            <person name="Kaster A.-K."/>
            <person name="Ovreas L."/>
            <person name="Rohde M."/>
            <person name="Galperin M.Y."/>
            <person name="Jogler C."/>
        </authorList>
    </citation>
    <scope>NUCLEOTIDE SEQUENCE [LARGE SCALE GENOMIC DNA]</scope>
    <source>
        <strain evidence="9 10">ElP</strain>
    </source>
</reference>
<evidence type="ECO:0000256" key="3">
    <source>
        <dbReference type="ARBA" id="ARBA00023015"/>
    </source>
</evidence>
<dbReference type="FunFam" id="3.40.50.300:FF:000006">
    <property type="entry name" value="DNA-binding transcriptional regulator NtrC"/>
    <property type="match status" value="1"/>
</dbReference>
<dbReference type="PROSITE" id="PS00676">
    <property type="entry name" value="SIGMA54_INTERACT_2"/>
    <property type="match status" value="1"/>
</dbReference>
<dbReference type="GO" id="GO:0000160">
    <property type="term" value="P:phosphorelay signal transduction system"/>
    <property type="evidence" value="ECO:0007669"/>
    <property type="project" value="InterPro"/>
</dbReference>
<dbReference type="SUPFAM" id="SSF46689">
    <property type="entry name" value="Homeodomain-like"/>
    <property type="match status" value="1"/>
</dbReference>
<evidence type="ECO:0000259" key="7">
    <source>
        <dbReference type="PROSITE" id="PS50045"/>
    </source>
</evidence>
<dbReference type="InterPro" id="IPR002078">
    <property type="entry name" value="Sigma_54_int"/>
</dbReference>
<keyword evidence="4 9" id="KW-0238">DNA-binding</keyword>
<keyword evidence="5" id="KW-0804">Transcription</keyword>
<dbReference type="PRINTS" id="PR01590">
    <property type="entry name" value="HTHFIS"/>
</dbReference>
<feature type="domain" description="Sigma-54 factor interaction" evidence="7">
    <location>
        <begin position="145"/>
        <end position="374"/>
    </location>
</feature>
<dbReference type="InterPro" id="IPR025662">
    <property type="entry name" value="Sigma_54_int_dom_ATP-bd_1"/>
</dbReference>
<organism evidence="9 10">
    <name type="scientific">Tautonia plasticadhaerens</name>
    <dbReference type="NCBI Taxonomy" id="2527974"/>
    <lineage>
        <taxon>Bacteria</taxon>
        <taxon>Pseudomonadati</taxon>
        <taxon>Planctomycetota</taxon>
        <taxon>Planctomycetia</taxon>
        <taxon>Isosphaerales</taxon>
        <taxon>Isosphaeraceae</taxon>
        <taxon>Tautonia</taxon>
    </lineage>
</organism>
<dbReference type="Gene3D" id="3.40.50.2300">
    <property type="match status" value="1"/>
</dbReference>
<dbReference type="SUPFAM" id="SSF52172">
    <property type="entry name" value="CheY-like"/>
    <property type="match status" value="1"/>
</dbReference>
<dbReference type="PROSITE" id="PS00688">
    <property type="entry name" value="SIGMA54_INTERACT_3"/>
    <property type="match status" value="1"/>
</dbReference>
<dbReference type="KEGG" id="tpla:ElP_17660"/>
<evidence type="ECO:0000256" key="6">
    <source>
        <dbReference type="PROSITE-ProRule" id="PRU00169"/>
    </source>
</evidence>
<evidence type="ECO:0000313" key="9">
    <source>
        <dbReference type="EMBL" id="QDV33886.1"/>
    </source>
</evidence>
<dbReference type="SUPFAM" id="SSF52540">
    <property type="entry name" value="P-loop containing nucleoside triphosphate hydrolases"/>
    <property type="match status" value="1"/>
</dbReference>
<dbReference type="InterPro" id="IPR025943">
    <property type="entry name" value="Sigma_54_int_dom_ATP-bd_2"/>
</dbReference>
<dbReference type="AlphaFoldDB" id="A0A518GZ48"/>